<protein>
    <submittedName>
        <fullName evidence="2">Uncharacterized protein LOC103521245</fullName>
    </submittedName>
</protein>
<dbReference type="OMA" id="KRATHEK"/>
<feature type="non-terminal residue" evidence="2">
    <location>
        <position position="364"/>
    </location>
</feature>
<dbReference type="PANTHER" id="PTHR21301">
    <property type="entry name" value="REVERSE TRANSCRIPTASE"/>
    <property type="match status" value="1"/>
</dbReference>
<dbReference type="Proteomes" id="UP000079169">
    <property type="component" value="Unplaced"/>
</dbReference>
<accession>A0A1S3DM09</accession>
<keyword evidence="1" id="KW-1185">Reference proteome</keyword>
<dbReference type="AlphaFoldDB" id="A0A1S3DM09"/>
<dbReference type="GeneID" id="103521245"/>
<dbReference type="PaxDb" id="121845-A0A1S3DM09"/>
<dbReference type="STRING" id="121845.A0A1S3DM09"/>
<evidence type="ECO:0000313" key="1">
    <source>
        <dbReference type="Proteomes" id="UP000079169"/>
    </source>
</evidence>
<evidence type="ECO:0000313" key="2">
    <source>
        <dbReference type="RefSeq" id="XP_008484572.1"/>
    </source>
</evidence>
<gene>
    <name evidence="2" type="primary">LOC103521245</name>
</gene>
<dbReference type="KEGG" id="dci:103521245"/>
<reference evidence="2" key="1">
    <citation type="submission" date="2025-08" db="UniProtKB">
        <authorList>
            <consortium name="RefSeq"/>
        </authorList>
    </citation>
    <scope>IDENTIFICATION</scope>
</reference>
<sequence length="364" mass="42183">MNLTPHYARIKVHRHTHAAKKAVEAGQKKWIQEENKMFYNIRDNLNVYLYTLHRELTFKLHNLEFSILEDQIRLEISKLMFDKRATHEKKLINLLNEASGNPLVVDNIPDTEFFPRILNLSDCLLTPSESELLVKGIKYCPPQHLTKHNIQNMVIDIEASTSNQDTELKYKCIDIIKKRSTFEPKANNYEFNILKDFKKKCNEEGVVITKADKNNAVVLMPSDTYDMKMTTFINDTKCTQQKRDPTNKYQEVVKNAVKFSCMLSEKEKKFLINKNPTAPYIYGLAKVHKPHIPIRPVVSYRTAPAYRLARKSNDIYRHLTQFSTPFSVTNSKEVLDKIKSIPVPENAKLVSFDVVNLFPSIPVP</sequence>
<dbReference type="RefSeq" id="XP_008484572.1">
    <property type="nucleotide sequence ID" value="XM_008486350.1"/>
</dbReference>
<name>A0A1S3DM09_DIACI</name>
<organism evidence="1 2">
    <name type="scientific">Diaphorina citri</name>
    <name type="common">Asian citrus psyllid</name>
    <dbReference type="NCBI Taxonomy" id="121845"/>
    <lineage>
        <taxon>Eukaryota</taxon>
        <taxon>Metazoa</taxon>
        <taxon>Ecdysozoa</taxon>
        <taxon>Arthropoda</taxon>
        <taxon>Hexapoda</taxon>
        <taxon>Insecta</taxon>
        <taxon>Pterygota</taxon>
        <taxon>Neoptera</taxon>
        <taxon>Paraneoptera</taxon>
        <taxon>Hemiptera</taxon>
        <taxon>Sternorrhyncha</taxon>
        <taxon>Psylloidea</taxon>
        <taxon>Psyllidae</taxon>
        <taxon>Diaphorininae</taxon>
        <taxon>Diaphorina</taxon>
    </lineage>
</organism>
<proteinExistence type="predicted"/>
<dbReference type="PANTHER" id="PTHR21301:SF10">
    <property type="entry name" value="REVERSE TRANSCRIPTASE DOMAIN-CONTAINING PROTEIN"/>
    <property type="match status" value="1"/>
</dbReference>